<keyword evidence="1" id="KW-0472">Membrane</keyword>
<gene>
    <name evidence="2" type="ORF">FGL01_01420</name>
</gene>
<accession>A0A511CCG0</accession>
<dbReference type="EMBL" id="BJVF01000001">
    <property type="protein sequence ID" value="GEL09403.1"/>
    <property type="molecule type" value="Genomic_DNA"/>
</dbReference>
<dbReference type="Proteomes" id="UP000321579">
    <property type="component" value="Unassembled WGS sequence"/>
</dbReference>
<protein>
    <recommendedName>
        <fullName evidence="4">DUF2892 domain-containing protein</fullName>
    </recommendedName>
</protein>
<organism evidence="2 3">
    <name type="scientific">Flavobacterium glycines</name>
    <dbReference type="NCBI Taxonomy" id="551990"/>
    <lineage>
        <taxon>Bacteria</taxon>
        <taxon>Pseudomonadati</taxon>
        <taxon>Bacteroidota</taxon>
        <taxon>Flavobacteriia</taxon>
        <taxon>Flavobacteriales</taxon>
        <taxon>Flavobacteriaceae</taxon>
        <taxon>Flavobacterium</taxon>
    </lineage>
</organism>
<evidence type="ECO:0000313" key="2">
    <source>
        <dbReference type="EMBL" id="GEL09403.1"/>
    </source>
</evidence>
<reference evidence="2 3" key="1">
    <citation type="submission" date="2019-07" db="EMBL/GenBank/DDBJ databases">
        <title>Whole genome shotgun sequence of Flavobacterium glycines NBRC 105008.</title>
        <authorList>
            <person name="Hosoyama A."/>
            <person name="Uohara A."/>
            <person name="Ohji S."/>
            <person name="Ichikawa N."/>
        </authorList>
    </citation>
    <scope>NUCLEOTIDE SEQUENCE [LARGE SCALE GENOMIC DNA]</scope>
    <source>
        <strain evidence="2 3">NBRC 105008</strain>
    </source>
</reference>
<dbReference type="AlphaFoldDB" id="A0A511CCG0"/>
<dbReference type="SUPFAM" id="SSF81901">
    <property type="entry name" value="HCP-like"/>
    <property type="match status" value="1"/>
</dbReference>
<evidence type="ECO:0008006" key="4">
    <source>
        <dbReference type="Google" id="ProtNLM"/>
    </source>
</evidence>
<proteinExistence type="predicted"/>
<feature type="transmembrane region" description="Helical" evidence="1">
    <location>
        <begin position="7"/>
        <end position="28"/>
    </location>
</feature>
<evidence type="ECO:0000313" key="3">
    <source>
        <dbReference type="Proteomes" id="UP000321579"/>
    </source>
</evidence>
<keyword evidence="1" id="KW-1133">Transmembrane helix</keyword>
<comment type="caution">
    <text evidence="2">The sequence shown here is derived from an EMBL/GenBank/DDBJ whole genome shotgun (WGS) entry which is preliminary data.</text>
</comment>
<name>A0A511CCG0_9FLAO</name>
<evidence type="ECO:0000256" key="1">
    <source>
        <dbReference type="SAM" id="Phobius"/>
    </source>
</evidence>
<sequence length="235" mass="27265">MVETFFCSLLCIFKSYYLYLLFFDVVAISKPSANIQRLFFLARSFIKIFLIPFTIFASTNYIPIMLNKNIKLIIAGLIVITSIWQFTENNIGNGIFLLLLTAIPVFLYYRNEYILLAFLKLRKQDFEGAQKWLSHIKNPDGALTRKQQGYFNYLHGIMLSQTNINQSEKYFKKAIELGLSMDMDLAVAKLNLAGIALSRRRKIEANNLISEVKKLDKQGMLKDQINMMKEQMKKI</sequence>
<feature type="transmembrane region" description="Helical" evidence="1">
    <location>
        <begin position="69"/>
        <end position="85"/>
    </location>
</feature>
<feature type="transmembrane region" description="Helical" evidence="1">
    <location>
        <begin position="91"/>
        <end position="109"/>
    </location>
</feature>
<feature type="transmembrane region" description="Helical" evidence="1">
    <location>
        <begin position="40"/>
        <end position="62"/>
    </location>
</feature>
<keyword evidence="1" id="KW-0812">Transmembrane</keyword>